<keyword evidence="1" id="KW-0175">Coiled coil</keyword>
<dbReference type="Proteomes" id="UP000467841">
    <property type="component" value="Unassembled WGS sequence"/>
</dbReference>
<evidence type="ECO:0000256" key="1">
    <source>
        <dbReference type="SAM" id="Coils"/>
    </source>
</evidence>
<dbReference type="PANTHER" id="PTHR47357:SF1">
    <property type="entry name" value="SPINDLE POLE BODY COMPONENT 110"/>
    <property type="match status" value="1"/>
</dbReference>
<feature type="coiled-coil region" evidence="1">
    <location>
        <begin position="119"/>
        <end position="184"/>
    </location>
</feature>
<dbReference type="GO" id="GO:0005200">
    <property type="term" value="F:structural constituent of cytoskeleton"/>
    <property type="evidence" value="ECO:0007669"/>
    <property type="project" value="TreeGrafter"/>
</dbReference>
<accession>A0A6D2IZA8</accession>
<dbReference type="EMBL" id="CACVBM020001115">
    <property type="protein sequence ID" value="CAA7032002.1"/>
    <property type="molecule type" value="Genomic_DNA"/>
</dbReference>
<evidence type="ECO:0000313" key="4">
    <source>
        <dbReference type="Proteomes" id="UP000467841"/>
    </source>
</evidence>
<protein>
    <recommendedName>
        <fullName evidence="5">NAB domain-containing protein</fullName>
    </recommendedName>
</protein>
<feature type="coiled-coil region" evidence="1">
    <location>
        <begin position="301"/>
        <end position="398"/>
    </location>
</feature>
<gene>
    <name evidence="3" type="ORF">MERR_LOCUS19237</name>
</gene>
<dbReference type="OrthoDB" id="1898513at2759"/>
<feature type="compositionally biased region" description="Polar residues" evidence="2">
    <location>
        <begin position="15"/>
        <end position="43"/>
    </location>
</feature>
<name>A0A6D2IZA8_9BRAS</name>
<proteinExistence type="predicted"/>
<evidence type="ECO:0000256" key="2">
    <source>
        <dbReference type="SAM" id="MobiDB-lite"/>
    </source>
</evidence>
<keyword evidence="4" id="KW-1185">Reference proteome</keyword>
<evidence type="ECO:0008006" key="5">
    <source>
        <dbReference type="Google" id="ProtNLM"/>
    </source>
</evidence>
<evidence type="ECO:0000313" key="3">
    <source>
        <dbReference type="EMBL" id="CAA7032002.1"/>
    </source>
</evidence>
<feature type="region of interest" description="Disordered" evidence="2">
    <location>
        <begin position="1"/>
        <end position="71"/>
    </location>
</feature>
<dbReference type="GO" id="GO:0005856">
    <property type="term" value="C:cytoskeleton"/>
    <property type="evidence" value="ECO:0007669"/>
    <property type="project" value="TreeGrafter"/>
</dbReference>
<dbReference type="AlphaFoldDB" id="A0A6D2IZA8"/>
<dbReference type="PANTHER" id="PTHR47357">
    <property type="entry name" value="COP1-INTERACTIVE PROTEIN 1"/>
    <property type="match status" value="1"/>
</dbReference>
<organism evidence="3 4">
    <name type="scientific">Microthlaspi erraticum</name>
    <dbReference type="NCBI Taxonomy" id="1685480"/>
    <lineage>
        <taxon>Eukaryota</taxon>
        <taxon>Viridiplantae</taxon>
        <taxon>Streptophyta</taxon>
        <taxon>Embryophyta</taxon>
        <taxon>Tracheophyta</taxon>
        <taxon>Spermatophyta</taxon>
        <taxon>Magnoliopsida</taxon>
        <taxon>eudicotyledons</taxon>
        <taxon>Gunneridae</taxon>
        <taxon>Pentapetalae</taxon>
        <taxon>rosids</taxon>
        <taxon>malvids</taxon>
        <taxon>Brassicales</taxon>
        <taxon>Brassicaceae</taxon>
        <taxon>Coluteocarpeae</taxon>
        <taxon>Microthlaspi</taxon>
    </lineage>
</organism>
<sequence>MSSPTETGLEISDDSCGSPQNSNSFEEISSEHNASSSPVTPNSERIPVALSFGSGSSDVTPNHDSDSSYSELDSEAEAFYSSLNHHLVSPGIMENHELAEKQISYGELMKRFVLCEEELKTTTLKLQDSEQEIERLKGEAEKKKSALLLAETLEAELETKNTDIETERRRVFELQRQVFDLEAKLLGSSFSNENLVKELEVNRESLVVSDAEILKLEEMLSDCQQSFSTEKTKLETDIAGLLENQMFLEARVKEVESHGEVLEYQIRRSGAEKLEMQSKEVQWKAELNALKTDLASRDDHIKALNKDFDKHKLRYDMLMAEKDGVCAELDNVKAEMRSRDIQIEQMEEQLNRMRYEQTELVSESGIAKNTVEELRAMAKELEKQAELQRKVISEGEEEKREAIRQLCFSLDHYKSGYRQLLRLLSSSNKRQQATMVV</sequence>
<comment type="caution">
    <text evidence="3">The sequence shown here is derived from an EMBL/GenBank/DDBJ whole genome shotgun (WGS) entry which is preliminary data.</text>
</comment>
<reference evidence="3" key="1">
    <citation type="submission" date="2020-01" db="EMBL/GenBank/DDBJ databases">
        <authorList>
            <person name="Mishra B."/>
        </authorList>
    </citation>
    <scope>NUCLEOTIDE SEQUENCE [LARGE SCALE GENOMIC DNA]</scope>
</reference>